<dbReference type="PANTHER" id="PTHR35601:SF1">
    <property type="entry name" value="TOXIN RELE"/>
    <property type="match status" value="1"/>
</dbReference>
<evidence type="ECO:0000256" key="2">
    <source>
        <dbReference type="ARBA" id="ARBA00022649"/>
    </source>
</evidence>
<evidence type="ECO:0000313" key="3">
    <source>
        <dbReference type="EMBL" id="SDN80563.1"/>
    </source>
</evidence>
<gene>
    <name evidence="3" type="ORF">SAMN05216355_11552</name>
</gene>
<name>A0A1H0EE02_9ACTO</name>
<dbReference type="STRING" id="332524.SAMN04487766_1169"/>
<evidence type="ECO:0000256" key="1">
    <source>
        <dbReference type="ARBA" id="ARBA00006226"/>
    </source>
</evidence>
<dbReference type="InterPro" id="IPR007712">
    <property type="entry name" value="RelE/ParE_toxin"/>
</dbReference>
<dbReference type="Pfam" id="PF05016">
    <property type="entry name" value="ParE_toxin"/>
    <property type="match status" value="1"/>
</dbReference>
<keyword evidence="4" id="KW-1185">Reference proteome</keyword>
<dbReference type="InterPro" id="IPR035093">
    <property type="entry name" value="RelE/ParE_toxin_dom_sf"/>
</dbReference>
<dbReference type="EMBL" id="FNIM01000015">
    <property type="protein sequence ID" value="SDN80563.1"/>
    <property type="molecule type" value="Genomic_DNA"/>
</dbReference>
<dbReference type="Gene3D" id="3.30.2310.20">
    <property type="entry name" value="RelE-like"/>
    <property type="match status" value="1"/>
</dbReference>
<protein>
    <submittedName>
        <fullName evidence="3">mRNA interferase RelE/StbE</fullName>
    </submittedName>
</protein>
<sequence length="108" mass="12293">MTNWRLEYDPDVVRRLRETDPQVARRIRDALTAVVLTGDPRIRGKALTGRLSGLWRYRIGDYRVICDIQNSRLVVLALDIGERDHVYDQGCLPIPSIMTTSVPTDLGT</sequence>
<dbReference type="PANTHER" id="PTHR35601">
    <property type="entry name" value="TOXIN RELE"/>
    <property type="match status" value="1"/>
</dbReference>
<proteinExistence type="inferred from homology"/>
<keyword evidence="2" id="KW-1277">Toxin-antitoxin system</keyword>
<accession>A0A1H0EE02</accession>
<dbReference type="SUPFAM" id="SSF143011">
    <property type="entry name" value="RelE-like"/>
    <property type="match status" value="1"/>
</dbReference>
<dbReference type="NCBIfam" id="TIGR02385">
    <property type="entry name" value="RelE_StbE"/>
    <property type="match status" value="1"/>
</dbReference>
<comment type="similarity">
    <text evidence="1">Belongs to the RelE toxin family.</text>
</comment>
<organism evidence="3 4">
    <name type="scientific">Actinomyces ruminicola</name>
    <dbReference type="NCBI Taxonomy" id="332524"/>
    <lineage>
        <taxon>Bacteria</taxon>
        <taxon>Bacillati</taxon>
        <taxon>Actinomycetota</taxon>
        <taxon>Actinomycetes</taxon>
        <taxon>Actinomycetales</taxon>
        <taxon>Actinomycetaceae</taxon>
        <taxon>Actinomyces</taxon>
    </lineage>
</organism>
<dbReference type="Proteomes" id="UP000198541">
    <property type="component" value="Unassembled WGS sequence"/>
</dbReference>
<dbReference type="AlphaFoldDB" id="A0A1H0EE02"/>
<reference evidence="4" key="1">
    <citation type="submission" date="2016-10" db="EMBL/GenBank/DDBJ databases">
        <authorList>
            <person name="Varghese N."/>
            <person name="Submissions S."/>
        </authorList>
    </citation>
    <scope>NUCLEOTIDE SEQUENCE [LARGE SCALE GENOMIC DNA]</scope>
    <source>
        <strain evidence="4">DSM 27982</strain>
    </source>
</reference>
<dbReference type="RefSeq" id="WP_092537468.1">
    <property type="nucleotide sequence ID" value="NZ_FNIM01000015.1"/>
</dbReference>
<evidence type="ECO:0000313" key="4">
    <source>
        <dbReference type="Proteomes" id="UP000198541"/>
    </source>
</evidence>